<evidence type="ECO:0000259" key="6">
    <source>
        <dbReference type="PROSITE" id="PS51198"/>
    </source>
</evidence>
<dbReference type="RefSeq" id="WP_137638592.1">
    <property type="nucleotide sequence ID" value="NZ_BJDN01000031.1"/>
</dbReference>
<evidence type="ECO:0000313" key="8">
    <source>
        <dbReference type="Proteomes" id="UP001597104"/>
    </source>
</evidence>
<dbReference type="PANTHER" id="PTHR11070:SF17">
    <property type="entry name" value="DNA HELICASE IV"/>
    <property type="match status" value="1"/>
</dbReference>
<feature type="domain" description="UvrD-like helicase ATP-binding" evidence="6">
    <location>
        <begin position="209"/>
        <end position="547"/>
    </location>
</feature>
<name>A0ABW3EBC2_9LACO</name>
<keyword evidence="8" id="KW-1185">Reference proteome</keyword>
<dbReference type="EMBL" id="JBHTIO010000007">
    <property type="protein sequence ID" value="MFD0896414.1"/>
    <property type="molecule type" value="Genomic_DNA"/>
</dbReference>
<gene>
    <name evidence="7" type="ORF">ACFQZ7_01490</name>
</gene>
<keyword evidence="1 5" id="KW-0547">Nucleotide-binding</keyword>
<dbReference type="Gene3D" id="3.40.50.300">
    <property type="entry name" value="P-loop containing nucleotide triphosphate hydrolases"/>
    <property type="match status" value="2"/>
</dbReference>
<evidence type="ECO:0000256" key="1">
    <source>
        <dbReference type="ARBA" id="ARBA00022741"/>
    </source>
</evidence>
<reference evidence="8" key="1">
    <citation type="journal article" date="2019" name="Int. J. Syst. Evol. Microbiol.">
        <title>The Global Catalogue of Microorganisms (GCM) 10K type strain sequencing project: providing services to taxonomists for standard genome sequencing and annotation.</title>
        <authorList>
            <consortium name="The Broad Institute Genomics Platform"/>
            <consortium name="The Broad Institute Genome Sequencing Center for Infectious Disease"/>
            <person name="Wu L."/>
            <person name="Ma J."/>
        </authorList>
    </citation>
    <scope>NUCLEOTIDE SEQUENCE [LARGE SCALE GENOMIC DNA]</scope>
    <source>
        <strain evidence="8">CCM 8925</strain>
    </source>
</reference>
<protein>
    <submittedName>
        <fullName evidence="7">HelD family protein</fullName>
    </submittedName>
</protein>
<proteinExistence type="predicted"/>
<dbReference type="InterPro" id="IPR000212">
    <property type="entry name" value="DNA_helicase_UvrD/REP"/>
</dbReference>
<organism evidence="7 8">
    <name type="scientific">Loigolactobacillus binensis</name>
    <dbReference type="NCBI Taxonomy" id="2559922"/>
    <lineage>
        <taxon>Bacteria</taxon>
        <taxon>Bacillati</taxon>
        <taxon>Bacillota</taxon>
        <taxon>Bacilli</taxon>
        <taxon>Lactobacillales</taxon>
        <taxon>Lactobacillaceae</taxon>
        <taxon>Loigolactobacillus</taxon>
    </lineage>
</organism>
<accession>A0ABW3EBC2</accession>
<feature type="binding site" evidence="5">
    <location>
        <begin position="230"/>
        <end position="237"/>
    </location>
    <ligand>
        <name>ATP</name>
        <dbReference type="ChEBI" id="CHEBI:30616"/>
    </ligand>
</feature>
<keyword evidence="3 5" id="KW-0347">Helicase</keyword>
<evidence type="ECO:0000256" key="5">
    <source>
        <dbReference type="PROSITE-ProRule" id="PRU00560"/>
    </source>
</evidence>
<dbReference type="InterPro" id="IPR027417">
    <property type="entry name" value="P-loop_NTPase"/>
</dbReference>
<dbReference type="Proteomes" id="UP001597104">
    <property type="component" value="Unassembled WGS sequence"/>
</dbReference>
<keyword evidence="2 5" id="KW-0378">Hydrolase</keyword>
<comment type="caution">
    <text evidence="7">The sequence shown here is derived from an EMBL/GenBank/DDBJ whole genome shotgun (WGS) entry which is preliminary data.</text>
</comment>
<dbReference type="PANTHER" id="PTHR11070">
    <property type="entry name" value="UVRD / RECB / PCRA DNA HELICASE FAMILY MEMBER"/>
    <property type="match status" value="1"/>
</dbReference>
<dbReference type="InterPro" id="IPR014016">
    <property type="entry name" value="UvrD-like_ATP-bd"/>
</dbReference>
<evidence type="ECO:0000256" key="2">
    <source>
        <dbReference type="ARBA" id="ARBA00022801"/>
    </source>
</evidence>
<evidence type="ECO:0000256" key="3">
    <source>
        <dbReference type="ARBA" id="ARBA00022806"/>
    </source>
</evidence>
<dbReference type="SUPFAM" id="SSF52540">
    <property type="entry name" value="P-loop containing nucleoside triphosphate hydrolases"/>
    <property type="match status" value="1"/>
</dbReference>
<sequence length="709" mass="79017">MTTILAQEQQRLRKVYQQLTAEQAFYLQQQQRNQQQAVAMKGQFAQDSSLNMATVTDKLDTFAALEAMNREIDQYNFSASVLANKLRQIKLLLPAAYFGKVVVHFADEPAVSTPFYIGVTGYQTRAATDLVYDWRSSIAGLYYDQVLGASSYQANGQTIAATIEARRQFKIDHAQLLGYFDSQIAVEDPLLIAVLSQEHQQHLTAITATIQKEQNAIIRDEQTQALIIRGVAGSGKTSVVIQRIAYLLYRQRQTVRASDILLLTPNELFTDYISQVLPTLGEANPWQATLQQLLTQMQQQLLGTAAVMPAWSTQASHLEQLRLALTKLNVTAALFKSLPDWVTATQLAASYARTPVTATLAERLKSVQLNLRRQLEQEIRAAATDDRVLTALDNLSLAQQNTIFGQPLQADNERQLHRYARQLRRYQLQERATQIATYAWLDWPAWLHELLPQTAASLTDFVFLLVRLTKFSYPQIKFLLVDELQDYQLEELQLLTALFPQAQLTLLGDENQALNATTPGFEKVADQLAAQNKRVKIVALNKSYRSTQEVTTLFREFAVAADLQVVPVQRHGRPPVLHQSADFAAMITALSQALSTEQAGTTAIVTLAATQVDPIYAALRAQQPTLPLVKNSATTTGQTVILPLRLAKGLEFDRVLLLDVGQNALSAVSPTLLKRLLYTGISRATQTVELFATGQVQPLITQAFNALKK</sequence>
<evidence type="ECO:0000256" key="4">
    <source>
        <dbReference type="ARBA" id="ARBA00022840"/>
    </source>
</evidence>
<dbReference type="PROSITE" id="PS51198">
    <property type="entry name" value="UVRD_HELICASE_ATP_BIND"/>
    <property type="match status" value="1"/>
</dbReference>
<evidence type="ECO:0000313" key="7">
    <source>
        <dbReference type="EMBL" id="MFD0896414.1"/>
    </source>
</evidence>
<dbReference type="Pfam" id="PF00580">
    <property type="entry name" value="UvrD-helicase"/>
    <property type="match status" value="1"/>
</dbReference>
<keyword evidence="4 5" id="KW-0067">ATP-binding</keyword>